<dbReference type="EMBL" id="CP045096">
    <property type="protein sequence ID" value="QFQ98157.1"/>
    <property type="molecule type" value="Genomic_DNA"/>
</dbReference>
<feature type="domain" description="NAD(P)-binding" evidence="2">
    <location>
        <begin position="7"/>
        <end position="183"/>
    </location>
</feature>
<gene>
    <name evidence="3" type="ORF">F9278_20260</name>
</gene>
<dbReference type="InterPro" id="IPR052718">
    <property type="entry name" value="NmrA-type_oxidoreductase"/>
</dbReference>
<sequence length="357" mass="37742">MRIVVTGAAGHLGRLVVQGLLERVPADGIIAVVRSEEKGVGLEALGVRIAVADYNVPETFEGLFAAGDKVLLISSSEMGRDRVAQHKVVVDAARTSGVALLAYTSAAGTHETPLAEAHRGTEKVLVESGLPYVLLRNNWYSEIFVDGLDRVVEHGVLVRAAGEGRIASATRADYAAGAVAVLTGTGHENRAYELSGDRAWSFAEFAAELGGQTGREIVYTPVEVEAYVDLLTGAGMPALYAEILAGAEASFAKGELAGANGDLARLIGRPTTPIADTIAAALRRDEAGGRRGMAGRAQDRRWDNRRAAHLGCAHGGRTRGRAGGVLHRLHRRQAGGSRLSRRPRRAVAAQQPAEARR</sequence>
<protein>
    <submittedName>
        <fullName evidence="3">SDR family oxidoreductase</fullName>
    </submittedName>
</protein>
<evidence type="ECO:0000259" key="2">
    <source>
        <dbReference type="Pfam" id="PF13460"/>
    </source>
</evidence>
<dbReference type="KEGG" id="sphv:F9278_20260"/>
<dbReference type="InterPro" id="IPR016040">
    <property type="entry name" value="NAD(P)-bd_dom"/>
</dbReference>
<proteinExistence type="predicted"/>
<reference evidence="3 4" key="1">
    <citation type="submission" date="2019-10" db="EMBL/GenBank/DDBJ databases">
        <title>Streptomyces sp. strain GY16 isolated from leaves of Broussonetia papyrifera.</title>
        <authorList>
            <person name="Mo P."/>
        </authorList>
    </citation>
    <scope>NUCLEOTIDE SEQUENCE [LARGE SCALE GENOMIC DNA]</scope>
    <source>
        <strain evidence="3 4">GY16</strain>
    </source>
</reference>
<dbReference type="AlphaFoldDB" id="A0A5P8K6A2"/>
<evidence type="ECO:0000313" key="4">
    <source>
        <dbReference type="Proteomes" id="UP000327294"/>
    </source>
</evidence>
<organism evidence="3 4">
    <name type="scientific">Streptomyces phaeolivaceus</name>
    <dbReference type="NCBI Taxonomy" id="2653200"/>
    <lineage>
        <taxon>Bacteria</taxon>
        <taxon>Bacillati</taxon>
        <taxon>Actinomycetota</taxon>
        <taxon>Actinomycetes</taxon>
        <taxon>Kitasatosporales</taxon>
        <taxon>Streptomycetaceae</taxon>
        <taxon>Streptomyces</taxon>
    </lineage>
</organism>
<name>A0A5P8K6A2_9ACTN</name>
<dbReference type="PANTHER" id="PTHR47129">
    <property type="entry name" value="QUINONE OXIDOREDUCTASE 2"/>
    <property type="match status" value="1"/>
</dbReference>
<dbReference type="SUPFAM" id="SSF51735">
    <property type="entry name" value="NAD(P)-binding Rossmann-fold domains"/>
    <property type="match status" value="1"/>
</dbReference>
<evidence type="ECO:0000313" key="3">
    <source>
        <dbReference type="EMBL" id="QFQ98157.1"/>
    </source>
</evidence>
<dbReference type="Pfam" id="PF13460">
    <property type="entry name" value="NAD_binding_10"/>
    <property type="match status" value="1"/>
</dbReference>
<dbReference type="PANTHER" id="PTHR47129:SF1">
    <property type="entry name" value="NMRA-LIKE DOMAIN-CONTAINING PROTEIN"/>
    <property type="match status" value="1"/>
</dbReference>
<feature type="compositionally biased region" description="Basic residues" evidence="1">
    <location>
        <begin position="332"/>
        <end position="345"/>
    </location>
</feature>
<feature type="region of interest" description="Disordered" evidence="1">
    <location>
        <begin position="332"/>
        <end position="357"/>
    </location>
</feature>
<dbReference type="Gene3D" id="3.40.50.720">
    <property type="entry name" value="NAD(P)-binding Rossmann-like Domain"/>
    <property type="match status" value="1"/>
</dbReference>
<feature type="compositionally biased region" description="Low complexity" evidence="1">
    <location>
        <begin position="346"/>
        <end position="357"/>
    </location>
</feature>
<dbReference type="CDD" id="cd05269">
    <property type="entry name" value="TMR_SDR_a"/>
    <property type="match status" value="1"/>
</dbReference>
<dbReference type="Proteomes" id="UP000327294">
    <property type="component" value="Chromosome"/>
</dbReference>
<dbReference type="Gene3D" id="3.90.25.10">
    <property type="entry name" value="UDP-galactose 4-epimerase, domain 1"/>
    <property type="match status" value="1"/>
</dbReference>
<keyword evidence="4" id="KW-1185">Reference proteome</keyword>
<dbReference type="InterPro" id="IPR036291">
    <property type="entry name" value="NAD(P)-bd_dom_sf"/>
</dbReference>
<accession>A0A5P8K6A2</accession>
<evidence type="ECO:0000256" key="1">
    <source>
        <dbReference type="SAM" id="MobiDB-lite"/>
    </source>
</evidence>